<evidence type="ECO:0008006" key="3">
    <source>
        <dbReference type="Google" id="ProtNLM"/>
    </source>
</evidence>
<comment type="caution">
    <text evidence="1">The sequence shown here is derived from an EMBL/GenBank/DDBJ whole genome shotgun (WGS) entry which is preliminary data.</text>
</comment>
<dbReference type="Proteomes" id="UP000033772">
    <property type="component" value="Unassembled WGS sequence"/>
</dbReference>
<name>A0A1J4N1T9_9ACTN</name>
<accession>A0A1J4N1T9</accession>
<dbReference type="AlphaFoldDB" id="A0A1J4N1T9"/>
<protein>
    <recommendedName>
        <fullName evidence="3">ASCH domain-containing protein</fullName>
    </recommendedName>
</protein>
<dbReference type="RefSeq" id="WP_045550392.1">
    <property type="nucleotide sequence ID" value="NZ_JZDQ02000037.1"/>
</dbReference>
<dbReference type="OrthoDB" id="121143at2"/>
<dbReference type="EMBL" id="JZDQ02000037">
    <property type="protein sequence ID" value="OIJ24528.1"/>
    <property type="molecule type" value="Genomic_DNA"/>
</dbReference>
<evidence type="ECO:0000313" key="1">
    <source>
        <dbReference type="EMBL" id="OIJ24528.1"/>
    </source>
</evidence>
<dbReference type="STRING" id="1844.UG56_022310"/>
<organism evidence="1 2">
    <name type="scientific">Nocardioides luteus</name>
    <dbReference type="NCBI Taxonomy" id="1844"/>
    <lineage>
        <taxon>Bacteria</taxon>
        <taxon>Bacillati</taxon>
        <taxon>Actinomycetota</taxon>
        <taxon>Actinomycetes</taxon>
        <taxon>Propionibacteriales</taxon>
        <taxon>Nocardioidaceae</taxon>
        <taxon>Nocardioides</taxon>
    </lineage>
</organism>
<proteinExistence type="predicted"/>
<reference evidence="1" key="1">
    <citation type="submission" date="2016-10" db="EMBL/GenBank/DDBJ databases">
        <title>Draft Genome Sequence of Nocardioides luteus Strain BAFB, an Alkane-Degrading Bacterium Isolated from JP-7 Polluted Soil.</title>
        <authorList>
            <person name="Brown L."/>
            <person name="Ruiz O.N."/>
            <person name="Gunasekera T."/>
        </authorList>
    </citation>
    <scope>NUCLEOTIDE SEQUENCE [LARGE SCALE GENOMIC DNA]</scope>
    <source>
        <strain evidence="1">BAFB</strain>
    </source>
</reference>
<keyword evidence="2" id="KW-1185">Reference proteome</keyword>
<sequence length="191" mass="21632">MLFPNADLERIRTGEVDLAFRRWKRPMHVAGGRQRTRMGVVEFVSVAPVSPDSLTEDDARRAGTTLTDLLAFLSRKDGEVYRIEMRYAGEDERVALRAKRPGKKETDALVAKLADMDRRSRRGPWTQEHLELIEARPGELAETIAASIGREKKPFKADIRRLKELGLTESLPVGYRLSPRGRAVLRALRPS</sequence>
<gene>
    <name evidence="1" type="ORF">UG56_022310</name>
</gene>
<evidence type="ECO:0000313" key="2">
    <source>
        <dbReference type="Proteomes" id="UP000033772"/>
    </source>
</evidence>